<reference evidence="2" key="2">
    <citation type="journal article" date="2024" name="Plant">
        <title>Genomic evolution and insights into agronomic trait innovations of Sesamum species.</title>
        <authorList>
            <person name="Miao H."/>
            <person name="Wang L."/>
            <person name="Qu L."/>
            <person name="Liu H."/>
            <person name="Sun Y."/>
            <person name="Le M."/>
            <person name="Wang Q."/>
            <person name="Wei S."/>
            <person name="Zheng Y."/>
            <person name="Lin W."/>
            <person name="Duan Y."/>
            <person name="Cao H."/>
            <person name="Xiong S."/>
            <person name="Wang X."/>
            <person name="Wei L."/>
            <person name="Li C."/>
            <person name="Ma Q."/>
            <person name="Ju M."/>
            <person name="Zhao R."/>
            <person name="Li G."/>
            <person name="Mu C."/>
            <person name="Tian Q."/>
            <person name="Mei H."/>
            <person name="Zhang T."/>
            <person name="Gao T."/>
            <person name="Zhang H."/>
        </authorList>
    </citation>
    <scope>NUCLEOTIDE SEQUENCE</scope>
    <source>
        <strain evidence="2">3651</strain>
    </source>
</reference>
<organism evidence="2 3">
    <name type="scientific">Sesamum alatum</name>
    <dbReference type="NCBI Taxonomy" id="300844"/>
    <lineage>
        <taxon>Eukaryota</taxon>
        <taxon>Viridiplantae</taxon>
        <taxon>Streptophyta</taxon>
        <taxon>Embryophyta</taxon>
        <taxon>Tracheophyta</taxon>
        <taxon>Spermatophyta</taxon>
        <taxon>Magnoliopsida</taxon>
        <taxon>eudicotyledons</taxon>
        <taxon>Gunneridae</taxon>
        <taxon>Pentapetalae</taxon>
        <taxon>asterids</taxon>
        <taxon>lamiids</taxon>
        <taxon>Lamiales</taxon>
        <taxon>Pedaliaceae</taxon>
        <taxon>Sesamum</taxon>
    </lineage>
</organism>
<proteinExistence type="predicted"/>
<dbReference type="Proteomes" id="UP001293254">
    <property type="component" value="Unassembled WGS sequence"/>
</dbReference>
<accession>A0AAE1YSF1</accession>
<feature type="region of interest" description="Disordered" evidence="1">
    <location>
        <begin position="258"/>
        <end position="290"/>
    </location>
</feature>
<evidence type="ECO:0008006" key="4">
    <source>
        <dbReference type="Google" id="ProtNLM"/>
    </source>
</evidence>
<name>A0AAE1YSF1_9LAMI</name>
<evidence type="ECO:0000256" key="1">
    <source>
        <dbReference type="SAM" id="MobiDB-lite"/>
    </source>
</evidence>
<comment type="caution">
    <text evidence="2">The sequence shown here is derived from an EMBL/GenBank/DDBJ whole genome shotgun (WGS) entry which is preliminary data.</text>
</comment>
<evidence type="ECO:0000313" key="3">
    <source>
        <dbReference type="Proteomes" id="UP001293254"/>
    </source>
</evidence>
<sequence length="290" mass="32215">MNASEDEGVFYDSKFNMSDDDLLFDNYVDPDVEFSKLNKGKSVEGSEWCGDDVYAIAPAENIEEEGCVHSDDDFASTYGSDDEENVKYQMYNPRAENKNPDLKLGLIFSFKEEAKFAIQSHCLRRGIMMKFEKNNTQRFRAVCKKQGCTCYTYGGKPKSAARCTTVQQPDAPQFSSLPTQASASNEHPENRGTRQKLPVRMPRKNKQTKPTRSTRIASVKINQSTSNVHTPVIVRGGMNFITLSNLRASFSNVATGNTSRVVSEMPPGVSRNTSRVPSGSSRASQSNQQG</sequence>
<feature type="region of interest" description="Disordered" evidence="1">
    <location>
        <begin position="170"/>
        <end position="214"/>
    </location>
</feature>
<dbReference type="AlphaFoldDB" id="A0AAE1YSF1"/>
<reference evidence="2" key="1">
    <citation type="submission" date="2020-06" db="EMBL/GenBank/DDBJ databases">
        <authorList>
            <person name="Li T."/>
            <person name="Hu X."/>
            <person name="Zhang T."/>
            <person name="Song X."/>
            <person name="Zhang H."/>
            <person name="Dai N."/>
            <person name="Sheng W."/>
            <person name="Hou X."/>
            <person name="Wei L."/>
        </authorList>
    </citation>
    <scope>NUCLEOTIDE SEQUENCE</scope>
    <source>
        <strain evidence="2">3651</strain>
        <tissue evidence="2">Leaf</tissue>
    </source>
</reference>
<feature type="compositionally biased region" description="Polar residues" evidence="1">
    <location>
        <begin position="170"/>
        <end position="185"/>
    </location>
</feature>
<dbReference type="EMBL" id="JACGWO010000002">
    <property type="protein sequence ID" value="KAK4435188.1"/>
    <property type="molecule type" value="Genomic_DNA"/>
</dbReference>
<gene>
    <name evidence="2" type="ORF">Salat_0682100</name>
</gene>
<feature type="compositionally biased region" description="Polar residues" evidence="1">
    <location>
        <begin position="270"/>
        <end position="290"/>
    </location>
</feature>
<evidence type="ECO:0000313" key="2">
    <source>
        <dbReference type="EMBL" id="KAK4435188.1"/>
    </source>
</evidence>
<protein>
    <recommendedName>
        <fullName evidence="4">Transposase MuDR plant domain-containing protein</fullName>
    </recommendedName>
</protein>
<keyword evidence="3" id="KW-1185">Reference proteome</keyword>